<dbReference type="KEGG" id="fbm:MQE35_03120"/>
<feature type="compositionally biased region" description="Acidic residues" evidence="1">
    <location>
        <begin position="280"/>
        <end position="289"/>
    </location>
</feature>
<organism evidence="2 3">
    <name type="scientific">Abyssalbus ytuae</name>
    <dbReference type="NCBI Taxonomy" id="2926907"/>
    <lineage>
        <taxon>Bacteria</taxon>
        <taxon>Pseudomonadati</taxon>
        <taxon>Bacteroidota</taxon>
        <taxon>Flavobacteriia</taxon>
        <taxon>Flavobacteriales</taxon>
        <taxon>Flavobacteriaceae</taxon>
        <taxon>Abyssalbus</taxon>
    </lineage>
</organism>
<reference evidence="2" key="1">
    <citation type="submission" date="2022-03" db="EMBL/GenBank/DDBJ databases">
        <title>Description of Abyssus ytuae gen. nov., sp. nov., a novel member of the family Flavobacteriaceae isolated from the sediment of Mariana Trench.</title>
        <authorList>
            <person name="Zhang J."/>
            <person name="Xu X."/>
        </authorList>
    </citation>
    <scope>NUCLEOTIDE SEQUENCE</scope>
    <source>
        <strain evidence="2">MT3330</strain>
    </source>
</reference>
<dbReference type="Gene3D" id="3.10.50.40">
    <property type="match status" value="1"/>
</dbReference>
<accession>A0A9E6ZP49</accession>
<dbReference type="InterPro" id="IPR018247">
    <property type="entry name" value="EF_Hand_1_Ca_BS"/>
</dbReference>
<dbReference type="PROSITE" id="PS00018">
    <property type="entry name" value="EF_HAND_1"/>
    <property type="match status" value="1"/>
</dbReference>
<proteinExistence type="predicted"/>
<name>A0A9E6ZP49_9FLAO</name>
<protein>
    <submittedName>
        <fullName evidence="2">Uncharacterized protein</fullName>
    </submittedName>
</protein>
<dbReference type="AlphaFoldDB" id="A0A9E6ZP49"/>
<evidence type="ECO:0000313" key="3">
    <source>
        <dbReference type="Proteomes" id="UP000831290"/>
    </source>
</evidence>
<evidence type="ECO:0000313" key="2">
    <source>
        <dbReference type="EMBL" id="UOB18289.1"/>
    </source>
</evidence>
<gene>
    <name evidence="2" type="ORF">MQE35_03120</name>
</gene>
<dbReference type="InterPro" id="IPR028974">
    <property type="entry name" value="TSP_type-3_rpt"/>
</dbReference>
<dbReference type="PROSITE" id="PS51257">
    <property type="entry name" value="PROKAR_LIPOPROTEIN"/>
    <property type="match status" value="1"/>
</dbReference>
<sequence>MMKIKGLSGLLIFGILFLGCNKDDDGGGEPLRDYGEVALENDAEIVEFLETHFYYIGEGEEKEILIDTIAGENADKTPLIEQMTVKTIKYNDVDHKLYYLQVRPGAGDKPSSSADAFVRYKGLNLQNERFDVNTTGVTFPLLGGVVRGMREFAIELNASTGFTINPDKTINWNDDYGRGIVVMPSGLAYFNETRGGGQYQSLIFTMDMLTFEETDSDILITSSGNFADPDGILSKDEDVDGDGYPENDDTDEDNIPNYLDIDDDGDGVLTKYEYDKNDDGIADDTDGDGIPDYLDKDN</sequence>
<dbReference type="SUPFAM" id="SSF103647">
    <property type="entry name" value="TSP type-3 repeat"/>
    <property type="match status" value="1"/>
</dbReference>
<feature type="compositionally biased region" description="Acidic residues" evidence="1">
    <location>
        <begin position="237"/>
        <end position="266"/>
    </location>
</feature>
<dbReference type="Proteomes" id="UP000831290">
    <property type="component" value="Chromosome"/>
</dbReference>
<dbReference type="EMBL" id="CP094358">
    <property type="protein sequence ID" value="UOB18289.1"/>
    <property type="molecule type" value="Genomic_DNA"/>
</dbReference>
<dbReference type="InterPro" id="IPR046357">
    <property type="entry name" value="PPIase_dom_sf"/>
</dbReference>
<evidence type="ECO:0000256" key="1">
    <source>
        <dbReference type="SAM" id="MobiDB-lite"/>
    </source>
</evidence>
<feature type="region of interest" description="Disordered" evidence="1">
    <location>
        <begin position="229"/>
        <end position="298"/>
    </location>
</feature>
<dbReference type="GO" id="GO:0005509">
    <property type="term" value="F:calcium ion binding"/>
    <property type="evidence" value="ECO:0007669"/>
    <property type="project" value="InterPro"/>
</dbReference>
<keyword evidence="3" id="KW-1185">Reference proteome</keyword>
<dbReference type="GO" id="GO:0003755">
    <property type="term" value="F:peptidyl-prolyl cis-trans isomerase activity"/>
    <property type="evidence" value="ECO:0007669"/>
    <property type="project" value="InterPro"/>
</dbReference>
<dbReference type="RefSeq" id="WP_255844398.1">
    <property type="nucleotide sequence ID" value="NZ_CP094358.1"/>
</dbReference>